<accession>A0A385ECZ3</accession>
<sequence>MTEITYRQAKERLSAPDADLSSLRAELAVLLDAIDNNHFPYDPERPFCQGFVLWTHPDDPKKQVTVRNGQITCVDFAHHSISAKTLWIRETSEQEQYARLEIGGVESDDKAIEFNFSEVLAGLEDIIGCKVTSKVCYGFDGFYQLGFERQFKRWDRQRLRAEQVVSLMQKYDCAFGRTFVEVTTGRIDLTIQLHKGEHGNYTKKG</sequence>
<gene>
    <name evidence="1" type="ORF">CcrPW_gp326</name>
</gene>
<keyword evidence="2" id="KW-1185">Reference proteome</keyword>
<proteinExistence type="predicted"/>
<name>A0A385ECZ3_9CAUD</name>
<dbReference type="Proteomes" id="UP000259026">
    <property type="component" value="Segment"/>
</dbReference>
<organism evidence="1 2">
    <name type="scientific">Caulobacter phage CcrPW</name>
    <dbReference type="NCBI Taxonomy" id="2283271"/>
    <lineage>
        <taxon>Viruses</taxon>
        <taxon>Duplodnaviria</taxon>
        <taxon>Heunggongvirae</taxon>
        <taxon>Uroviricota</taxon>
        <taxon>Caudoviricetes</taxon>
        <taxon>Jeanschmidtviridae</taxon>
        <taxon>Colossusvirus</taxon>
        <taxon>Colossusvirus PW</taxon>
    </lineage>
</organism>
<evidence type="ECO:0000313" key="1">
    <source>
        <dbReference type="EMBL" id="AXQ68865.1"/>
    </source>
</evidence>
<protein>
    <submittedName>
        <fullName evidence="1">Uncharacterized protein</fullName>
    </submittedName>
</protein>
<evidence type="ECO:0000313" key="2">
    <source>
        <dbReference type="Proteomes" id="UP000259026"/>
    </source>
</evidence>
<dbReference type="EMBL" id="MH588545">
    <property type="protein sequence ID" value="AXQ68865.1"/>
    <property type="molecule type" value="Genomic_DNA"/>
</dbReference>
<reference evidence="2" key="1">
    <citation type="submission" date="2018-07" db="EMBL/GenBank/DDBJ databases">
        <title>Giant CbK-like Caulobacter bacteriophages have genetically divergent genomes.</title>
        <authorList>
            <person name="Wilson K.M."/>
            <person name="Ely B."/>
        </authorList>
    </citation>
    <scope>NUCLEOTIDE SEQUENCE [LARGE SCALE GENOMIC DNA]</scope>
</reference>
<reference evidence="1 2" key="2">
    <citation type="submission" date="2018-09" db="EMBL/GenBank/DDBJ databases">
        <title>Giant CbK-like Caulobacter bacteriophages have genetically divergent genomes.</title>
        <authorList>
            <person name="Wilson K."/>
            <person name="Ely B."/>
        </authorList>
    </citation>
    <scope>NUCLEOTIDE SEQUENCE [LARGE SCALE GENOMIC DNA]</scope>
</reference>